<reference evidence="3" key="1">
    <citation type="submission" date="2014-12" db="EMBL/GenBank/DDBJ databases">
        <title>Insight into the proteome of Arion vulgaris.</title>
        <authorList>
            <person name="Aradska J."/>
            <person name="Bulat T."/>
            <person name="Smidak R."/>
            <person name="Sarate P."/>
            <person name="Gangsoo J."/>
            <person name="Sialana F."/>
            <person name="Bilban M."/>
            <person name="Lubec G."/>
        </authorList>
    </citation>
    <scope>NUCLEOTIDE SEQUENCE</scope>
    <source>
        <tissue evidence="3">Skin</tissue>
    </source>
</reference>
<protein>
    <recommendedName>
        <fullName evidence="2">SASH1/NUB1 homeodomain-like domain-containing protein</fullName>
    </recommendedName>
</protein>
<evidence type="ECO:0000256" key="1">
    <source>
        <dbReference type="SAM" id="MobiDB-lite"/>
    </source>
</evidence>
<feature type="non-terminal residue" evidence="3">
    <location>
        <position position="85"/>
    </location>
</feature>
<proteinExistence type="predicted"/>
<feature type="domain" description="SASH1/NUB1 homeodomain-like" evidence="2">
    <location>
        <begin position="36"/>
        <end position="83"/>
    </location>
</feature>
<dbReference type="InterPro" id="IPR058666">
    <property type="entry name" value="SASH1/NUB1_homeodomain"/>
</dbReference>
<gene>
    <name evidence="3" type="primary">ORF12294</name>
</gene>
<evidence type="ECO:0000259" key="2">
    <source>
        <dbReference type="Pfam" id="PF26285"/>
    </source>
</evidence>
<sequence>NEAPGIATLYSRGRSLTPERVDRGDASQVKSPTRSLMPLVSTKLSAERIDLTKLPYSTVIGHCGIPPLLVQRYSEELRQDMGTMS</sequence>
<name>A0A0B6Y5C6_9EUPU</name>
<feature type="non-terminal residue" evidence="3">
    <location>
        <position position="1"/>
    </location>
</feature>
<dbReference type="AlphaFoldDB" id="A0A0B6Y5C6"/>
<organism evidence="3">
    <name type="scientific">Arion vulgaris</name>
    <dbReference type="NCBI Taxonomy" id="1028688"/>
    <lineage>
        <taxon>Eukaryota</taxon>
        <taxon>Metazoa</taxon>
        <taxon>Spiralia</taxon>
        <taxon>Lophotrochozoa</taxon>
        <taxon>Mollusca</taxon>
        <taxon>Gastropoda</taxon>
        <taxon>Heterobranchia</taxon>
        <taxon>Euthyneura</taxon>
        <taxon>Panpulmonata</taxon>
        <taxon>Eupulmonata</taxon>
        <taxon>Stylommatophora</taxon>
        <taxon>Helicina</taxon>
        <taxon>Arionoidea</taxon>
        <taxon>Arionidae</taxon>
        <taxon>Arion</taxon>
    </lineage>
</organism>
<dbReference type="Pfam" id="PF26285">
    <property type="entry name" value="SASH1_Homeodomain"/>
    <property type="match status" value="1"/>
</dbReference>
<dbReference type="EMBL" id="HACG01004166">
    <property type="protein sequence ID" value="CEK51031.1"/>
    <property type="molecule type" value="Transcribed_RNA"/>
</dbReference>
<feature type="region of interest" description="Disordered" evidence="1">
    <location>
        <begin position="1"/>
        <end position="34"/>
    </location>
</feature>
<evidence type="ECO:0000313" key="3">
    <source>
        <dbReference type="EMBL" id="CEK51031.1"/>
    </source>
</evidence>
<accession>A0A0B6Y5C6</accession>